<organism evidence="13 14">
    <name type="scientific">Coleophoma crateriformis</name>
    <dbReference type="NCBI Taxonomy" id="565419"/>
    <lineage>
        <taxon>Eukaryota</taxon>
        <taxon>Fungi</taxon>
        <taxon>Dikarya</taxon>
        <taxon>Ascomycota</taxon>
        <taxon>Pezizomycotina</taxon>
        <taxon>Leotiomycetes</taxon>
        <taxon>Helotiales</taxon>
        <taxon>Dermateaceae</taxon>
        <taxon>Coleophoma</taxon>
    </lineage>
</organism>
<evidence type="ECO:0000256" key="9">
    <source>
        <dbReference type="ARBA" id="ARBA00043873"/>
    </source>
</evidence>
<evidence type="ECO:0000256" key="5">
    <source>
        <dbReference type="ARBA" id="ARBA00022927"/>
    </source>
</evidence>
<comment type="subunit">
    <text evidence="10">Component of the conserved oligomeric Golgi complex.</text>
</comment>
<dbReference type="OrthoDB" id="272987at2759"/>
<dbReference type="PANTHER" id="PTHR21506">
    <property type="entry name" value="COMPONENT OF OLIGOMERIC GOLGI COMPLEX 6"/>
    <property type="match status" value="1"/>
</dbReference>
<dbReference type="AlphaFoldDB" id="A0A3D8QQP3"/>
<evidence type="ECO:0000256" key="1">
    <source>
        <dbReference type="ARBA" id="ARBA00004395"/>
    </source>
</evidence>
<comment type="caution">
    <text evidence="13">The sequence shown here is derived from an EMBL/GenBank/DDBJ whole genome shotgun (WGS) entry which is preliminary data.</text>
</comment>
<dbReference type="GO" id="GO:0017119">
    <property type="term" value="C:Golgi transport complex"/>
    <property type="evidence" value="ECO:0007669"/>
    <property type="project" value="UniProtKB-UniRule"/>
</dbReference>
<evidence type="ECO:0000256" key="4">
    <source>
        <dbReference type="ARBA" id="ARBA00022448"/>
    </source>
</evidence>
<evidence type="ECO:0000256" key="7">
    <source>
        <dbReference type="ARBA" id="ARBA00023136"/>
    </source>
</evidence>
<comment type="similarity">
    <text evidence="2 10">Belongs to the COG6 family.</text>
</comment>
<name>A0A3D8QQP3_9HELO</name>
<evidence type="ECO:0000256" key="8">
    <source>
        <dbReference type="ARBA" id="ARBA00031348"/>
    </source>
</evidence>
<keyword evidence="14" id="KW-1185">Reference proteome</keyword>
<proteinExistence type="inferred from homology"/>
<comment type="subcellular location">
    <subcellularLocation>
        <location evidence="1 10">Golgi apparatus membrane</location>
        <topology evidence="1 10">Peripheral membrane protein</topology>
    </subcellularLocation>
</comment>
<dbReference type="InterPro" id="IPR048369">
    <property type="entry name" value="COG6_C"/>
</dbReference>
<dbReference type="GO" id="GO:0000139">
    <property type="term" value="C:Golgi membrane"/>
    <property type="evidence" value="ECO:0007669"/>
    <property type="project" value="UniProtKB-SubCell"/>
</dbReference>
<dbReference type="GO" id="GO:0015031">
    <property type="term" value="P:protein transport"/>
    <property type="evidence" value="ECO:0007669"/>
    <property type="project" value="UniProtKB-KW"/>
</dbReference>
<accession>A0A3D8QQP3</accession>
<evidence type="ECO:0000256" key="3">
    <source>
        <dbReference type="ARBA" id="ARBA00020973"/>
    </source>
</evidence>
<sequence>MFRTGSHLETGAGAFGHREHAVSMKAVGIVPAEHTATSPIGSVTPRSSSYINLARSRADCLVQHLRFWSYLNMATDYFAGMKCPSVADELGSPSSPNNPLAIRSNPLSTKLSSVLSASYADSDIKDALGLLDKRGIQNSAETRRQLRLDIQKEVIDSNGEIIREFGHVADQLKRIGATIAALNQGCEEMKRHISAAHQETAPVLEEASELLTQKEHVETKEQLLNAFKAHFILSEDDVSILTSTAEPVNDHFFTVLTRAKKIQNDCEILLGTENQRLGLEIMEQTSKNVNSAFQKLYRWIQREFKALNLENPQISSSIRRALRVLAERPSLFQSCLDFFAEAREQVLSDSFYTALTGTSANGDEDSSLKPIELVAHDPLRYVGDMLAWIHSATVSEREALEALFISDGDELAKGIQAGRENEPWNHMASEQDSSSNFDGLKALNDLTDRDVAGVARVLRQRIGQVIQSHEETIMAYKIANLLNFYRLTFAKLLGNDSILLDSLTTLEESALRQFRALMRDNVASLQGEAQTAPIDLGPPDFLQEGLKQLTAIMKTYETSFTAAESREADFESTLVESFDPYMKAAQGMVEAIEPPESAIFDINCLLAAISSLAPYKFTNQRVAKLQSFVAEHSKVLTEHQYSYFRSKSGLEPLLTALAHLTNSPEDIATISASDACKPEVLTQASQTLDNFLPSALMDAMENLKLLQSSKLIREITEEAAEKFCDDFEQVEDKLLAADGLVEQNEGPVGSTQPLKALFPRTSGEIRVLLS</sequence>
<dbReference type="InterPro" id="IPR048368">
    <property type="entry name" value="COG6_N"/>
</dbReference>
<dbReference type="InterPro" id="IPR010490">
    <property type="entry name" value="COG6"/>
</dbReference>
<evidence type="ECO:0000259" key="11">
    <source>
        <dbReference type="Pfam" id="PF06419"/>
    </source>
</evidence>
<dbReference type="Pfam" id="PF06419">
    <property type="entry name" value="COG6_N"/>
    <property type="match status" value="1"/>
</dbReference>
<keyword evidence="5 10" id="KW-0653">Protein transport</keyword>
<dbReference type="PANTHER" id="PTHR21506:SF0">
    <property type="entry name" value="CONSERVED OLIGOMERIC GOLGI COMPLEX SUBUNIT 6"/>
    <property type="match status" value="1"/>
</dbReference>
<feature type="domain" description="Conserved Oligomeric Golgi complex subunit 6 C-terminal" evidence="12">
    <location>
        <begin position="275"/>
        <end position="769"/>
    </location>
</feature>
<gene>
    <name evidence="13" type="ORF">BP5796_10472</name>
</gene>
<dbReference type="EMBL" id="PDLN01000016">
    <property type="protein sequence ID" value="RDW63970.1"/>
    <property type="molecule type" value="Genomic_DNA"/>
</dbReference>
<keyword evidence="6 10" id="KW-0333">Golgi apparatus</keyword>
<evidence type="ECO:0000256" key="6">
    <source>
        <dbReference type="ARBA" id="ARBA00023034"/>
    </source>
</evidence>
<keyword evidence="4 10" id="KW-0813">Transport</keyword>
<evidence type="ECO:0000256" key="2">
    <source>
        <dbReference type="ARBA" id="ARBA00011023"/>
    </source>
</evidence>
<dbReference type="Pfam" id="PF20653">
    <property type="entry name" value="COG6_C"/>
    <property type="match status" value="1"/>
</dbReference>
<reference evidence="13 14" key="1">
    <citation type="journal article" date="2018" name="IMA Fungus">
        <title>IMA Genome-F 9: Draft genome sequence of Annulohypoxylon stygium, Aspergillus mulundensis, Berkeleyomyces basicola (syn. Thielaviopsis basicola), Ceratocystis smalleyi, two Cercospora beticola strains, Coleophoma cylindrospora, Fusarium fracticaudum, Phialophora cf. hyalina, and Morchella septimelata.</title>
        <authorList>
            <person name="Wingfield B.D."/>
            <person name="Bills G.F."/>
            <person name="Dong Y."/>
            <person name="Huang W."/>
            <person name="Nel W.J."/>
            <person name="Swalarsk-Parry B.S."/>
            <person name="Vaghefi N."/>
            <person name="Wilken P.M."/>
            <person name="An Z."/>
            <person name="de Beer Z.W."/>
            <person name="De Vos L."/>
            <person name="Chen L."/>
            <person name="Duong T.A."/>
            <person name="Gao Y."/>
            <person name="Hammerbacher A."/>
            <person name="Kikkert J.R."/>
            <person name="Li Y."/>
            <person name="Li H."/>
            <person name="Li K."/>
            <person name="Li Q."/>
            <person name="Liu X."/>
            <person name="Ma X."/>
            <person name="Naidoo K."/>
            <person name="Pethybridge S.J."/>
            <person name="Sun J."/>
            <person name="Steenkamp E.T."/>
            <person name="van der Nest M.A."/>
            <person name="van Wyk S."/>
            <person name="Wingfield M.J."/>
            <person name="Xiong C."/>
            <person name="Yue Q."/>
            <person name="Zhang X."/>
        </authorList>
    </citation>
    <scope>NUCLEOTIDE SEQUENCE [LARGE SCALE GENOMIC DNA]</scope>
    <source>
        <strain evidence="13 14">BP5796</strain>
    </source>
</reference>
<evidence type="ECO:0000313" key="13">
    <source>
        <dbReference type="EMBL" id="RDW63970.1"/>
    </source>
</evidence>
<comment type="function">
    <text evidence="10">Acts as component of the peripheral membrane COG complex that is involved in intra-Golgi protein trafficking. COG is located at the cis-Golgi, and regulates tethering of retrograde intra-Golgi vesicles and possibly a number of other membrane trafficking events.</text>
</comment>
<dbReference type="SMART" id="SM01087">
    <property type="entry name" value="COG6"/>
    <property type="match status" value="1"/>
</dbReference>
<comment type="function">
    <text evidence="9">Acts as a component of the peripheral membrane COG complex that is involved in intra-Golgi protein trafficking. COG is located at the cis-Golgi, and regulates tethering of retrograde intra-Golgi vesicles and possibly a number of other membrane trafficking events.</text>
</comment>
<dbReference type="GO" id="GO:0006891">
    <property type="term" value="P:intra-Golgi vesicle-mediated transport"/>
    <property type="evidence" value="ECO:0007669"/>
    <property type="project" value="UniProtKB-UniRule"/>
</dbReference>
<evidence type="ECO:0000259" key="12">
    <source>
        <dbReference type="Pfam" id="PF20653"/>
    </source>
</evidence>
<keyword evidence="7 10" id="KW-0472">Membrane</keyword>
<dbReference type="Proteomes" id="UP000256328">
    <property type="component" value="Unassembled WGS sequence"/>
</dbReference>
<evidence type="ECO:0000256" key="10">
    <source>
        <dbReference type="RuleBase" id="RU365075"/>
    </source>
</evidence>
<evidence type="ECO:0000313" key="14">
    <source>
        <dbReference type="Proteomes" id="UP000256328"/>
    </source>
</evidence>
<feature type="domain" description="Conserved oligomeric complex COG6 N-terminal" evidence="11">
    <location>
        <begin position="131"/>
        <end position="244"/>
    </location>
</feature>
<protein>
    <recommendedName>
        <fullName evidence="3 10">Conserved oligomeric Golgi complex subunit 6</fullName>
        <shortName evidence="10">COG complex subunit 6</shortName>
    </recommendedName>
    <alternativeName>
        <fullName evidence="8 10">Component of oligomeric Golgi complex 6</fullName>
    </alternativeName>
</protein>